<dbReference type="InterPro" id="IPR051457">
    <property type="entry name" value="2-oxoacid:Fd_oxidoreductase"/>
</dbReference>
<accession>A0A9D1IXW6</accession>
<dbReference type="GO" id="GO:0045333">
    <property type="term" value="P:cellular respiration"/>
    <property type="evidence" value="ECO:0007669"/>
    <property type="project" value="UniProtKB-ARBA"/>
</dbReference>
<dbReference type="AlphaFoldDB" id="A0A9D1IXW6"/>
<dbReference type="PANTHER" id="PTHR48084">
    <property type="entry name" value="2-OXOGLUTARATE OXIDOREDUCTASE SUBUNIT KORB-RELATED"/>
    <property type="match status" value="1"/>
</dbReference>
<dbReference type="PANTHER" id="PTHR48084:SF1">
    <property type="entry name" value="2-OXOGLUTARATE SYNTHASE SUBUNIT KORB"/>
    <property type="match status" value="1"/>
</dbReference>
<evidence type="ECO:0000313" key="4">
    <source>
        <dbReference type="Proteomes" id="UP000824239"/>
    </source>
</evidence>
<name>A0A9D1IXW6_9FIRM</name>
<reference evidence="3" key="2">
    <citation type="journal article" date="2021" name="PeerJ">
        <title>Extensive microbial diversity within the chicken gut microbiome revealed by metagenomics and culture.</title>
        <authorList>
            <person name="Gilroy R."/>
            <person name="Ravi A."/>
            <person name="Getino M."/>
            <person name="Pursley I."/>
            <person name="Horton D.L."/>
            <person name="Alikhan N.F."/>
            <person name="Baker D."/>
            <person name="Gharbi K."/>
            <person name="Hall N."/>
            <person name="Watson M."/>
            <person name="Adriaenssens E.M."/>
            <person name="Foster-Nyarko E."/>
            <person name="Jarju S."/>
            <person name="Secka A."/>
            <person name="Antonio M."/>
            <person name="Oren A."/>
            <person name="Chaudhuri R.R."/>
            <person name="La Ragione R."/>
            <person name="Hildebrand F."/>
            <person name="Pallen M.J."/>
        </authorList>
    </citation>
    <scope>NUCLEOTIDE SEQUENCE</scope>
    <source>
        <strain evidence="3">ChiBcec15-4380</strain>
    </source>
</reference>
<comment type="caution">
    <text evidence="3">The sequence shown here is derived from an EMBL/GenBank/DDBJ whole genome shotgun (WGS) entry which is preliminary data.</text>
</comment>
<evidence type="ECO:0000313" key="3">
    <source>
        <dbReference type="EMBL" id="HIR51280.1"/>
    </source>
</evidence>
<keyword evidence="1" id="KW-0560">Oxidoreductase</keyword>
<dbReference type="CDD" id="cd03375">
    <property type="entry name" value="TPP_OGFOR"/>
    <property type="match status" value="1"/>
</dbReference>
<dbReference type="SUPFAM" id="SSF52518">
    <property type="entry name" value="Thiamin diphosphate-binding fold (THDP-binding)"/>
    <property type="match status" value="1"/>
</dbReference>
<dbReference type="Pfam" id="PF02775">
    <property type="entry name" value="TPP_enzyme_C"/>
    <property type="match status" value="1"/>
</dbReference>
<proteinExistence type="predicted"/>
<dbReference type="GO" id="GO:0030976">
    <property type="term" value="F:thiamine pyrophosphate binding"/>
    <property type="evidence" value="ECO:0007669"/>
    <property type="project" value="InterPro"/>
</dbReference>
<dbReference type="InterPro" id="IPR029061">
    <property type="entry name" value="THDP-binding"/>
</dbReference>
<evidence type="ECO:0000259" key="2">
    <source>
        <dbReference type="Pfam" id="PF02775"/>
    </source>
</evidence>
<organism evidence="3 4">
    <name type="scientific">Candidatus Avoscillospira avicola</name>
    <dbReference type="NCBI Taxonomy" id="2840706"/>
    <lineage>
        <taxon>Bacteria</taxon>
        <taxon>Bacillati</taxon>
        <taxon>Bacillota</taxon>
        <taxon>Clostridia</taxon>
        <taxon>Eubacteriales</taxon>
        <taxon>Oscillospiraceae</taxon>
        <taxon>Oscillospiraceae incertae sedis</taxon>
        <taxon>Candidatus Avoscillospira</taxon>
    </lineage>
</organism>
<reference evidence="3" key="1">
    <citation type="submission" date="2020-10" db="EMBL/GenBank/DDBJ databases">
        <authorList>
            <person name="Gilroy R."/>
        </authorList>
    </citation>
    <scope>NUCLEOTIDE SEQUENCE</scope>
    <source>
        <strain evidence="3">ChiBcec15-4380</strain>
    </source>
</reference>
<evidence type="ECO:0000256" key="1">
    <source>
        <dbReference type="ARBA" id="ARBA00023002"/>
    </source>
</evidence>
<feature type="domain" description="Thiamine pyrophosphate enzyme TPP-binding" evidence="2">
    <location>
        <begin position="66"/>
        <end position="205"/>
    </location>
</feature>
<sequence>MEQAHGLKINPNRKFLRPEKLPHFFCSGCGCGQVLNYYTQALDELGMDPERMVHIAGVGCTARIPVYLKTDMLHGVHGRTLAWATGIKLMQPDTPVVIFAGDGDLASIGGNHLIHACRRNLDVTVVMVNNLNFAMTGGQVAPTTPEEVRTMTTPYGNAEPRFDICQLAVAAGASHVERWSTAKPVQCRKAMERALQHKGFSLIEIVSQCPTHYGRYALGTGDPVKVLEWIKGNTYTDAEAKGKAPEELEGKLRLGQFILEDRPIYQGTTSLG</sequence>
<dbReference type="InterPro" id="IPR011766">
    <property type="entry name" value="TPP_enzyme_TPP-bd"/>
</dbReference>
<dbReference type="GO" id="GO:0016625">
    <property type="term" value="F:oxidoreductase activity, acting on the aldehyde or oxo group of donors, iron-sulfur protein as acceptor"/>
    <property type="evidence" value="ECO:0007669"/>
    <property type="project" value="UniProtKB-ARBA"/>
</dbReference>
<dbReference type="Gene3D" id="3.40.50.970">
    <property type="match status" value="1"/>
</dbReference>
<dbReference type="Proteomes" id="UP000824239">
    <property type="component" value="Unassembled WGS sequence"/>
</dbReference>
<dbReference type="EMBL" id="DVHE01000063">
    <property type="protein sequence ID" value="HIR51280.1"/>
    <property type="molecule type" value="Genomic_DNA"/>
</dbReference>
<protein>
    <submittedName>
        <fullName evidence="3">2-oxoacid:ferredoxin oxidoreductase subunit beta</fullName>
    </submittedName>
</protein>
<gene>
    <name evidence="3" type="ORF">IAA53_08365</name>
</gene>